<dbReference type="EMBL" id="AHMI02000091">
    <property type="protein sequence ID" value="EMY15457.1"/>
    <property type="molecule type" value="Genomic_DNA"/>
</dbReference>
<sequence length="48" mass="5780">MELDSVNSYIQMFELISDQIEVLFKNKESEEEKDHFLSYPGTCFKFLR</sequence>
<evidence type="ECO:0000313" key="1">
    <source>
        <dbReference type="EMBL" id="EMY15457.1"/>
    </source>
</evidence>
<reference evidence="1 2" key="1">
    <citation type="submission" date="2013-02" db="EMBL/GenBank/DDBJ databases">
        <authorList>
            <person name="Harkins D.M."/>
            <person name="Durkin A.S."/>
            <person name="Brinkac L.M."/>
            <person name="Haft D.H."/>
            <person name="Selengut J.D."/>
            <person name="Sanka R."/>
            <person name="DePew J."/>
            <person name="Purushe J."/>
            <person name="Haake D.A."/>
            <person name="Matsunaga J."/>
            <person name="Vinetz J.M."/>
            <person name="Sutton G.G."/>
            <person name="Nierman W.C."/>
            <person name="Fouts D.E."/>
        </authorList>
    </citation>
    <scope>NUCLEOTIDE SEQUENCE [LARGE SCALE GENOMIC DNA]</scope>
    <source>
        <strain evidence="1 2">Ecochallenge</strain>
    </source>
</reference>
<dbReference type="Proteomes" id="UP000012249">
    <property type="component" value="Unassembled WGS sequence"/>
</dbReference>
<protein>
    <submittedName>
        <fullName evidence="1">Uncharacterized protein</fullName>
    </submittedName>
</protein>
<organism evidence="1 2">
    <name type="scientific">Leptospira weilii str. Ecochallenge</name>
    <dbReference type="NCBI Taxonomy" id="1049986"/>
    <lineage>
        <taxon>Bacteria</taxon>
        <taxon>Pseudomonadati</taxon>
        <taxon>Spirochaetota</taxon>
        <taxon>Spirochaetia</taxon>
        <taxon>Leptospirales</taxon>
        <taxon>Leptospiraceae</taxon>
        <taxon>Leptospira</taxon>
    </lineage>
</organism>
<evidence type="ECO:0000313" key="2">
    <source>
        <dbReference type="Proteomes" id="UP000012249"/>
    </source>
</evidence>
<dbReference type="AlphaFoldDB" id="N1U8R3"/>
<gene>
    <name evidence="1" type="ORF">LEP1GSC043_3756</name>
</gene>
<accession>N1U8R3</accession>
<proteinExistence type="predicted"/>
<comment type="caution">
    <text evidence="1">The sequence shown here is derived from an EMBL/GenBank/DDBJ whole genome shotgun (WGS) entry which is preliminary data.</text>
</comment>
<name>N1U8R3_9LEPT</name>